<evidence type="ECO:0000259" key="2">
    <source>
        <dbReference type="Pfam" id="PF13926"/>
    </source>
</evidence>
<feature type="region of interest" description="Disordered" evidence="1">
    <location>
        <begin position="99"/>
        <end position="208"/>
    </location>
</feature>
<organism evidence="3 4">
    <name type="scientific">Schizosaccharomyces japonicus (strain yFS275 / FY16936)</name>
    <name type="common">Fission yeast</name>
    <dbReference type="NCBI Taxonomy" id="402676"/>
    <lineage>
        <taxon>Eukaryota</taxon>
        <taxon>Fungi</taxon>
        <taxon>Dikarya</taxon>
        <taxon>Ascomycota</taxon>
        <taxon>Taphrinomycotina</taxon>
        <taxon>Schizosaccharomycetes</taxon>
        <taxon>Schizosaccharomycetales</taxon>
        <taxon>Schizosaccharomycetaceae</taxon>
        <taxon>Schizosaccharomyces</taxon>
    </lineage>
</organism>
<dbReference type="JaponicusDB" id="SJAG_03412"/>
<feature type="compositionally biased region" description="Basic and acidic residues" evidence="1">
    <location>
        <begin position="286"/>
        <end position="301"/>
    </location>
</feature>
<feature type="compositionally biased region" description="Polar residues" evidence="1">
    <location>
        <begin position="177"/>
        <end position="188"/>
    </location>
</feature>
<evidence type="ECO:0000313" key="3">
    <source>
        <dbReference type="EMBL" id="EEB08266.1"/>
    </source>
</evidence>
<dbReference type="eggNOG" id="ENOG502S7B9">
    <property type="taxonomic scope" value="Eukaryota"/>
</dbReference>
<dbReference type="Pfam" id="PF13926">
    <property type="entry name" value="DUF4211"/>
    <property type="match status" value="1"/>
</dbReference>
<dbReference type="AlphaFoldDB" id="B6K459"/>
<feature type="compositionally biased region" description="Acidic residues" evidence="1">
    <location>
        <begin position="192"/>
        <end position="203"/>
    </location>
</feature>
<feature type="compositionally biased region" description="Basic and acidic residues" evidence="1">
    <location>
        <begin position="117"/>
        <end position="126"/>
    </location>
</feature>
<feature type="compositionally biased region" description="Basic residues" evidence="1">
    <location>
        <begin position="44"/>
        <end position="62"/>
    </location>
</feature>
<name>B6K459_SCHJY</name>
<dbReference type="EMBL" id="KE651167">
    <property type="protein sequence ID" value="EEB08266.1"/>
    <property type="molecule type" value="Genomic_DNA"/>
</dbReference>
<keyword evidence="4" id="KW-1185">Reference proteome</keyword>
<dbReference type="HOGENOM" id="CLU_504486_0_0_1"/>
<gene>
    <name evidence="3" type="ORF">SJAG_03412</name>
</gene>
<accession>B6K459</accession>
<feature type="region of interest" description="Disordered" evidence="1">
    <location>
        <begin position="269"/>
        <end position="304"/>
    </location>
</feature>
<feature type="region of interest" description="Disordered" evidence="1">
    <location>
        <begin position="34"/>
        <end position="65"/>
    </location>
</feature>
<dbReference type="GeneID" id="7050144"/>
<dbReference type="InterPro" id="IPR025451">
    <property type="entry name" value="DUF4211"/>
</dbReference>
<dbReference type="OrthoDB" id="21499at2759"/>
<feature type="domain" description="DUF4211" evidence="2">
    <location>
        <begin position="303"/>
        <end position="434"/>
    </location>
</feature>
<proteinExistence type="predicted"/>
<dbReference type="OMA" id="TINCMNT"/>
<protein>
    <submittedName>
        <fullName evidence="3">Fungal protein</fullName>
    </submittedName>
</protein>
<dbReference type="Proteomes" id="UP000001744">
    <property type="component" value="Unassembled WGS sequence"/>
</dbReference>
<dbReference type="RefSeq" id="XP_002174559.1">
    <property type="nucleotide sequence ID" value="XM_002174523.2"/>
</dbReference>
<evidence type="ECO:0000313" key="4">
    <source>
        <dbReference type="Proteomes" id="UP000001744"/>
    </source>
</evidence>
<sequence length="540" mass="62745">MAKRLKPHGESKKSDGQKSIVELLALTKSSFGIQEHNPELKKEQLKHRQTQKKKLNKLRQRKLTPNVLIHRTKREKTNLRADKSKHLPLTKIPGNLKKLRDQRRRQQKLELSIFKKSPKDKNKETEYTEDISLEGDNVTVESQPFKTSSKFEDVKKQSPRTSPNIAAHEVKTDIPIKSSQETKVSSTHPSPENDDDLESEDSEPVFTPRARLKKHRKLVRDEDINIDFDEEVRREAEELDDVDLEVTGARIRNPKKQLLLQKLKQLRGRKHSPVLNDSDTDEETDNKESTSELSESQHSDSDSFVVDDAEDLTEVQASLPVEFSSSSYQGLKFHFRNCIKIMVYRSMDQSYSLDSNEHLAFSLHTVRRRMASVVDSTITSSAWRSDFLEQLKTRPMMRSKKCEPVMGCSACHIQTRVSTHCVRFTGSLYDKNTYQSISKKRKDVPEAKDLPIGVFCFRRARMAHNAFHWEYRAYQHVEAEVSQARKKLSTNDYDNLDDVVAYVFDTCIDEKFIESQWTEYSRLLQCNSNFFESFTKQKKR</sequence>
<feature type="compositionally biased region" description="Polar residues" evidence="1">
    <location>
        <begin position="139"/>
        <end position="148"/>
    </location>
</feature>
<dbReference type="VEuPathDB" id="FungiDB:SJAG_03412"/>
<dbReference type="PANTHER" id="PTHR14689">
    <property type="entry name" value="PHORBOL-ESTER_DAG-TYPE DOMAIN-CONTAINING PROTEIN"/>
    <property type="match status" value="1"/>
</dbReference>
<dbReference type="STRING" id="402676.B6K459"/>
<dbReference type="PANTHER" id="PTHR14689:SF0">
    <property type="entry name" value="COILED-COIL DOMAIN-CONTAINING PROTEIN 82"/>
    <property type="match status" value="1"/>
</dbReference>
<evidence type="ECO:0000256" key="1">
    <source>
        <dbReference type="SAM" id="MobiDB-lite"/>
    </source>
</evidence>
<reference evidence="3 4" key="1">
    <citation type="journal article" date="2011" name="Science">
        <title>Comparative functional genomics of the fission yeasts.</title>
        <authorList>
            <person name="Rhind N."/>
            <person name="Chen Z."/>
            <person name="Yassour M."/>
            <person name="Thompson D.A."/>
            <person name="Haas B.J."/>
            <person name="Habib N."/>
            <person name="Wapinski I."/>
            <person name="Roy S."/>
            <person name="Lin M.F."/>
            <person name="Heiman D.I."/>
            <person name="Young S.K."/>
            <person name="Furuya K."/>
            <person name="Guo Y."/>
            <person name="Pidoux A."/>
            <person name="Chen H.M."/>
            <person name="Robbertse B."/>
            <person name="Goldberg J.M."/>
            <person name="Aoki K."/>
            <person name="Bayne E.H."/>
            <person name="Berlin A.M."/>
            <person name="Desjardins C.A."/>
            <person name="Dobbs E."/>
            <person name="Dukaj L."/>
            <person name="Fan L."/>
            <person name="FitzGerald M.G."/>
            <person name="French C."/>
            <person name="Gujja S."/>
            <person name="Hansen K."/>
            <person name="Keifenheim D."/>
            <person name="Levin J.Z."/>
            <person name="Mosher R.A."/>
            <person name="Mueller C.A."/>
            <person name="Pfiffner J."/>
            <person name="Priest M."/>
            <person name="Russ C."/>
            <person name="Smialowska A."/>
            <person name="Swoboda P."/>
            <person name="Sykes S.M."/>
            <person name="Vaughn M."/>
            <person name="Vengrova S."/>
            <person name="Yoder R."/>
            <person name="Zeng Q."/>
            <person name="Allshire R."/>
            <person name="Baulcombe D."/>
            <person name="Birren B.W."/>
            <person name="Brown W."/>
            <person name="Ekwall K."/>
            <person name="Kellis M."/>
            <person name="Leatherwood J."/>
            <person name="Levin H."/>
            <person name="Margalit H."/>
            <person name="Martienssen R."/>
            <person name="Nieduszynski C.A."/>
            <person name="Spatafora J.W."/>
            <person name="Friedman N."/>
            <person name="Dalgaard J.Z."/>
            <person name="Baumann P."/>
            <person name="Niki H."/>
            <person name="Regev A."/>
            <person name="Nusbaum C."/>
        </authorList>
    </citation>
    <scope>NUCLEOTIDE SEQUENCE [LARGE SCALE GENOMIC DNA]</scope>
    <source>
        <strain evidence="4">yFS275 / FY16936</strain>
    </source>
</reference>